<dbReference type="AlphaFoldDB" id="A0A1I0Z820"/>
<dbReference type="OrthoDB" id="9790935at2"/>
<organism evidence="1 2">
    <name type="scientific">Lentibacillus halodurans</name>
    <dbReference type="NCBI Taxonomy" id="237679"/>
    <lineage>
        <taxon>Bacteria</taxon>
        <taxon>Bacillati</taxon>
        <taxon>Bacillota</taxon>
        <taxon>Bacilli</taxon>
        <taxon>Bacillales</taxon>
        <taxon>Bacillaceae</taxon>
        <taxon>Lentibacillus</taxon>
    </lineage>
</organism>
<proteinExistence type="predicted"/>
<reference evidence="1 2" key="1">
    <citation type="submission" date="2016-10" db="EMBL/GenBank/DDBJ databases">
        <authorList>
            <person name="de Groot N.N."/>
        </authorList>
    </citation>
    <scope>NUCLEOTIDE SEQUENCE [LARGE SCALE GENOMIC DNA]</scope>
    <source>
        <strain evidence="1 2">CGMCC 1.3702</strain>
    </source>
</reference>
<gene>
    <name evidence="1" type="ORF">SAMN04488072_1101</name>
</gene>
<sequence>MAKIVYLKVEGEIIHNQSGFQELMNEIQTLPDDLMFVFESTGISKFLETFCQKTALTVGR</sequence>
<keyword evidence="2" id="KW-1185">Reference proteome</keyword>
<protein>
    <submittedName>
        <fullName evidence="1">Uncharacterized protein</fullName>
    </submittedName>
</protein>
<dbReference type="Proteomes" id="UP000198642">
    <property type="component" value="Unassembled WGS sequence"/>
</dbReference>
<dbReference type="RefSeq" id="WP_090238640.1">
    <property type="nucleotide sequence ID" value="NZ_FOJW01000010.1"/>
</dbReference>
<evidence type="ECO:0000313" key="1">
    <source>
        <dbReference type="EMBL" id="SFB21246.1"/>
    </source>
</evidence>
<dbReference type="EMBL" id="FOJW01000010">
    <property type="protein sequence ID" value="SFB21246.1"/>
    <property type="molecule type" value="Genomic_DNA"/>
</dbReference>
<accession>A0A1I0Z820</accession>
<evidence type="ECO:0000313" key="2">
    <source>
        <dbReference type="Proteomes" id="UP000198642"/>
    </source>
</evidence>
<name>A0A1I0Z820_9BACI</name>